<dbReference type="EMBL" id="JBDPGJ010000001">
    <property type="protein sequence ID" value="MEX0404601.1"/>
    <property type="molecule type" value="Genomic_DNA"/>
</dbReference>
<evidence type="ECO:0000256" key="2">
    <source>
        <dbReference type="SAM" id="Phobius"/>
    </source>
</evidence>
<comment type="caution">
    <text evidence="4">The sequence shown here is derived from an EMBL/GenBank/DDBJ whole genome shotgun (WGS) entry which is preliminary data.</text>
</comment>
<dbReference type="SUPFAM" id="SSF141868">
    <property type="entry name" value="EAL domain-like"/>
    <property type="match status" value="1"/>
</dbReference>
<dbReference type="PROSITE" id="PS50883">
    <property type="entry name" value="EAL"/>
    <property type="match status" value="1"/>
</dbReference>
<feature type="domain" description="EAL" evidence="3">
    <location>
        <begin position="142"/>
        <end position="395"/>
    </location>
</feature>
<accession>A0ABV3SDG6</accession>
<dbReference type="InterPro" id="IPR035919">
    <property type="entry name" value="EAL_sf"/>
</dbReference>
<feature type="transmembrane region" description="Helical" evidence="2">
    <location>
        <begin position="36"/>
        <end position="56"/>
    </location>
</feature>
<keyword evidence="2" id="KW-1133">Transmembrane helix</keyword>
<dbReference type="InterPro" id="IPR001633">
    <property type="entry name" value="EAL_dom"/>
</dbReference>
<dbReference type="Proteomes" id="UP001556692">
    <property type="component" value="Unassembled WGS sequence"/>
</dbReference>
<protein>
    <submittedName>
        <fullName evidence="4">EAL domain-containing protein</fullName>
    </submittedName>
</protein>
<feature type="region of interest" description="Disordered" evidence="1">
    <location>
        <begin position="104"/>
        <end position="142"/>
    </location>
</feature>
<dbReference type="RefSeq" id="WP_367952482.1">
    <property type="nucleotide sequence ID" value="NZ_JBDPGJ010000001.1"/>
</dbReference>
<keyword evidence="2" id="KW-0812">Transmembrane</keyword>
<evidence type="ECO:0000313" key="4">
    <source>
        <dbReference type="EMBL" id="MEX0404601.1"/>
    </source>
</evidence>
<dbReference type="Gene3D" id="3.20.20.450">
    <property type="entry name" value="EAL domain"/>
    <property type="match status" value="1"/>
</dbReference>
<keyword evidence="5" id="KW-1185">Reference proteome</keyword>
<evidence type="ECO:0000313" key="5">
    <source>
        <dbReference type="Proteomes" id="UP001556692"/>
    </source>
</evidence>
<proteinExistence type="predicted"/>
<dbReference type="Pfam" id="PF00563">
    <property type="entry name" value="EAL"/>
    <property type="match status" value="1"/>
</dbReference>
<dbReference type="SMART" id="SM00052">
    <property type="entry name" value="EAL"/>
    <property type="match status" value="1"/>
</dbReference>
<evidence type="ECO:0000259" key="3">
    <source>
        <dbReference type="PROSITE" id="PS50883"/>
    </source>
</evidence>
<sequence length="395" mass="41480">MARAAFAAAILGACVYGARAVTPEATAAIYPSQTAVLIVVGLLSAGALALAGLALLRSQRQAAEFTRFSRSIEITLSRLAAQADAGTRAVEDIENWVGEELARFSDNRETPSEPAEAAKNVIPHPSAAKSQGRKTAASARDGGQAEDALAAAVSSGVLELSLQPIVSIGRNEAVGFDTFAHLETAAGATEDIYRLSPSASRVDRAAFERLLVTRAAETARRRLGPRSGSMPLHCPISEALLDEESACEAVTLLISGHPALSKSIVLSLGSPLLREPTPTQRERLSGLLQTGISFAAEGWDGPAGSISDLRDLGVVFLKLDANRLLDREKSRRKQVPGREIATAAAESGIDVIATGIMTDEDAVNILDLGIDLMIGNRFSEPKRLRSAEATAGRVA</sequence>
<evidence type="ECO:0000256" key="1">
    <source>
        <dbReference type="SAM" id="MobiDB-lite"/>
    </source>
</evidence>
<name>A0ABV3SDG6_9HYPH</name>
<gene>
    <name evidence="4" type="ORF">ABGN05_02875</name>
</gene>
<keyword evidence="2" id="KW-0472">Membrane</keyword>
<reference evidence="4 5" key="1">
    <citation type="submission" date="2024-05" db="EMBL/GenBank/DDBJ databases">
        <authorList>
            <person name="Jiang F."/>
        </authorList>
    </citation>
    <scope>NUCLEOTIDE SEQUENCE [LARGE SCALE GENOMIC DNA]</scope>
    <source>
        <strain evidence="4 5">LZ166</strain>
    </source>
</reference>
<organism evidence="4 5">
    <name type="scientific">Aquibium pacificus</name>
    <dbReference type="NCBI Taxonomy" id="3153579"/>
    <lineage>
        <taxon>Bacteria</taxon>
        <taxon>Pseudomonadati</taxon>
        <taxon>Pseudomonadota</taxon>
        <taxon>Alphaproteobacteria</taxon>
        <taxon>Hyphomicrobiales</taxon>
        <taxon>Phyllobacteriaceae</taxon>
        <taxon>Aquibium</taxon>
    </lineage>
</organism>